<dbReference type="EMBL" id="MU006776">
    <property type="protein sequence ID" value="KAF2646479.1"/>
    <property type="molecule type" value="Genomic_DNA"/>
</dbReference>
<organism evidence="3 4">
    <name type="scientific">Massarina eburnea CBS 473.64</name>
    <dbReference type="NCBI Taxonomy" id="1395130"/>
    <lineage>
        <taxon>Eukaryota</taxon>
        <taxon>Fungi</taxon>
        <taxon>Dikarya</taxon>
        <taxon>Ascomycota</taxon>
        <taxon>Pezizomycotina</taxon>
        <taxon>Dothideomycetes</taxon>
        <taxon>Pleosporomycetidae</taxon>
        <taxon>Pleosporales</taxon>
        <taxon>Massarineae</taxon>
        <taxon>Massarinaceae</taxon>
        <taxon>Massarina</taxon>
    </lineage>
</organism>
<feature type="region of interest" description="Disordered" evidence="1">
    <location>
        <begin position="287"/>
        <end position="632"/>
    </location>
</feature>
<feature type="compositionally biased region" description="Acidic residues" evidence="1">
    <location>
        <begin position="909"/>
        <end position="935"/>
    </location>
</feature>
<feature type="compositionally biased region" description="Acidic residues" evidence="1">
    <location>
        <begin position="884"/>
        <end position="894"/>
    </location>
</feature>
<evidence type="ECO:0000256" key="1">
    <source>
        <dbReference type="SAM" id="MobiDB-lite"/>
    </source>
</evidence>
<feature type="compositionally biased region" description="Acidic residues" evidence="1">
    <location>
        <begin position="837"/>
        <end position="856"/>
    </location>
</feature>
<feature type="compositionally biased region" description="Basic and acidic residues" evidence="1">
    <location>
        <begin position="864"/>
        <end position="873"/>
    </location>
</feature>
<evidence type="ECO:0000313" key="3">
    <source>
        <dbReference type="EMBL" id="KAF2646479.1"/>
    </source>
</evidence>
<reference evidence="3" key="1">
    <citation type="journal article" date="2020" name="Stud. Mycol.">
        <title>101 Dothideomycetes genomes: a test case for predicting lifestyles and emergence of pathogens.</title>
        <authorList>
            <person name="Haridas S."/>
            <person name="Albert R."/>
            <person name="Binder M."/>
            <person name="Bloem J."/>
            <person name="Labutti K."/>
            <person name="Salamov A."/>
            <person name="Andreopoulos B."/>
            <person name="Baker S."/>
            <person name="Barry K."/>
            <person name="Bills G."/>
            <person name="Bluhm B."/>
            <person name="Cannon C."/>
            <person name="Castanera R."/>
            <person name="Culley D."/>
            <person name="Daum C."/>
            <person name="Ezra D."/>
            <person name="Gonzalez J."/>
            <person name="Henrissat B."/>
            <person name="Kuo A."/>
            <person name="Liang C."/>
            <person name="Lipzen A."/>
            <person name="Lutzoni F."/>
            <person name="Magnuson J."/>
            <person name="Mondo S."/>
            <person name="Nolan M."/>
            <person name="Ohm R."/>
            <person name="Pangilinan J."/>
            <person name="Park H.-J."/>
            <person name="Ramirez L."/>
            <person name="Alfaro M."/>
            <person name="Sun H."/>
            <person name="Tritt A."/>
            <person name="Yoshinaga Y."/>
            <person name="Zwiers L.-H."/>
            <person name="Turgeon B."/>
            <person name="Goodwin S."/>
            <person name="Spatafora J."/>
            <person name="Crous P."/>
            <person name="Grigoriev I."/>
        </authorList>
    </citation>
    <scope>NUCLEOTIDE SEQUENCE</scope>
    <source>
        <strain evidence="3">CBS 473.64</strain>
    </source>
</reference>
<feature type="compositionally biased region" description="Low complexity" evidence="1">
    <location>
        <begin position="416"/>
        <end position="436"/>
    </location>
</feature>
<feature type="compositionally biased region" description="Polar residues" evidence="1">
    <location>
        <begin position="62"/>
        <end position="71"/>
    </location>
</feature>
<dbReference type="AlphaFoldDB" id="A0A6A6SFC9"/>
<evidence type="ECO:0000259" key="2">
    <source>
        <dbReference type="Pfam" id="PF10650"/>
    </source>
</evidence>
<feature type="compositionally biased region" description="Low complexity" evidence="1">
    <location>
        <begin position="874"/>
        <end position="883"/>
    </location>
</feature>
<dbReference type="OrthoDB" id="1922977at2759"/>
<feature type="domain" description="Putative zinc-finger" evidence="2">
    <location>
        <begin position="1033"/>
        <end position="1053"/>
    </location>
</feature>
<feature type="compositionally biased region" description="Polar residues" evidence="1">
    <location>
        <begin position="504"/>
        <end position="518"/>
    </location>
</feature>
<feature type="compositionally biased region" description="Low complexity" evidence="1">
    <location>
        <begin position="13"/>
        <end position="33"/>
    </location>
</feature>
<proteinExistence type="predicted"/>
<dbReference type="GO" id="GO:0000178">
    <property type="term" value="C:exosome (RNase complex)"/>
    <property type="evidence" value="ECO:0007669"/>
    <property type="project" value="TreeGrafter"/>
</dbReference>
<evidence type="ECO:0000313" key="4">
    <source>
        <dbReference type="Proteomes" id="UP000799753"/>
    </source>
</evidence>
<gene>
    <name evidence="3" type="ORF">P280DRAFT_512645</name>
</gene>
<dbReference type="GO" id="GO:0005634">
    <property type="term" value="C:nucleus"/>
    <property type="evidence" value="ECO:0007669"/>
    <property type="project" value="TreeGrafter"/>
</dbReference>
<feature type="compositionally biased region" description="Low complexity" evidence="1">
    <location>
        <begin position="302"/>
        <end position="311"/>
    </location>
</feature>
<dbReference type="PANTHER" id="PTHR21563:SF3">
    <property type="entry name" value="ZINC FINGER C3H1 DOMAIN-CONTAINING PROTEIN"/>
    <property type="match status" value="1"/>
</dbReference>
<feature type="compositionally biased region" description="Pro residues" evidence="1">
    <location>
        <begin position="72"/>
        <end position="89"/>
    </location>
</feature>
<feature type="compositionally biased region" description="Pro residues" evidence="1">
    <location>
        <begin position="292"/>
        <end position="301"/>
    </location>
</feature>
<feature type="compositionally biased region" description="Polar residues" evidence="1">
    <location>
        <begin position="315"/>
        <end position="332"/>
    </location>
</feature>
<accession>A0A6A6SFC9</accession>
<name>A0A6A6SFC9_9PLEO</name>
<protein>
    <recommendedName>
        <fullName evidence="2">Putative zinc-finger domain-containing protein</fullName>
    </recommendedName>
</protein>
<sequence length="1125" mass="120223">MATNWQPPFGLSFGFPPQTPQQQRQAQTANGQQHAPEATSDPYQTPAAEPFANPWSAIPGLNMQSYGQNTQQPPPYPPAAWRPPLPLPTPDAWNQAMQMQFPFLQNGAFPPPPFAGFPFPAPPFPQTPTQNAAPVPGLSPAAQPFQPAHQPALAVNDRISEMLDSDKEDGEVSEGDRASQPPAVNGSAYRGPPRSAPQSMARQDGPVWKGHRERYNPEQPAAGHSVQPLTPQEKGPAAPASPASGIAQQREEAKQFVKLLHSNNIGYRALAAEDLDPAPLRELYRSLNLPSEPEPVPPPRAPTAAPASSKPVGPLTNTNGTNPIPVVTTNIAIAQPAKSAPSPVDRQDYIARLQAVRKGKQAAAAKATSPQTTPPAGADPSAVSTSQSKAGDSRSRQTELIKQRLVALTTNPPSPVSSSQPSANGAAPAMGASSPATRADSSANTPTTPFPGIPGLFLNSPSTALPLQPAPNPRKRPLASIPVNPITPSKPSESGAVNAASPAMTPTNPDRLGQSTNLPSRPASAKPARSAASTPAAQTPGSQARAEEMSQGEKALAAARIKVKQKMMEQRAERERLKEVTKVAPTLQHPPTTQSLAGATVAETRDSIPPTNDGDGSTREAKRMRREKLESDLAAAEAREAAAKAEIVEAENALARLRAHDEQMQQNKAKLIRELEELGIDTDGMPHNDLQAKKAEIEREQRAASVLAASSGPSTTNQTFADKNHVGASMMPETLPHELGQARNVPVQFTGIPGLAGVSVLSLAMPDVHKSQPRLTEVKQVSAPIKAATEKNADLTEAATPKDSDEDFYSPKPAEEPSMVGQPVQATPPSEPKSPSEDGEIAMSESEDEYEPDEPESAVPSMARQDDAVERRSMTSSSTSSLSTDDEEMYEPPDVDFPISDAQPRDQTVDLDEDVPQGEVDDGAMDISSSDDSDNSDSVAQSPRKDIGDSIVSNSGAEQSVGIAASQPDAEPPVTGEHDVMAQAEVDPWAFVPYQSPLRQFKSYRYHPSYMQDVSGGFMSMTYSHQIDAEKTMCPTETNGASCNDDQCQFQHFHGMNLNGEKLLVQLGTANPGKTPEERQQWNDGLREVLKTLRQKNTKDPNGIAIEIAEYRRRFLNDPTRVVNL</sequence>
<dbReference type="PANTHER" id="PTHR21563">
    <property type="entry name" value="ZINC FINGER C3H1 DOMAIN-CONTAINING PROTEIN"/>
    <property type="match status" value="1"/>
</dbReference>
<dbReference type="Proteomes" id="UP000799753">
    <property type="component" value="Unassembled WGS sequence"/>
</dbReference>
<dbReference type="Pfam" id="PF10650">
    <property type="entry name" value="zf-C3H1"/>
    <property type="match status" value="1"/>
</dbReference>
<feature type="region of interest" description="Disordered" evidence="1">
    <location>
        <begin position="788"/>
        <end position="952"/>
    </location>
</feature>
<feature type="compositionally biased region" description="Basic and acidic residues" evidence="1">
    <location>
        <begin position="566"/>
        <end position="581"/>
    </location>
</feature>
<feature type="compositionally biased region" description="Low complexity" evidence="1">
    <location>
        <begin position="128"/>
        <end position="152"/>
    </location>
</feature>
<feature type="region of interest" description="Disordered" evidence="1">
    <location>
        <begin position="1"/>
        <end position="89"/>
    </location>
</feature>
<feature type="compositionally biased region" description="Basic and acidic residues" evidence="1">
    <location>
        <begin position="616"/>
        <end position="632"/>
    </location>
</feature>
<keyword evidence="4" id="KW-1185">Reference proteome</keyword>
<feature type="compositionally biased region" description="Basic and acidic residues" evidence="1">
    <location>
        <begin position="391"/>
        <end position="402"/>
    </location>
</feature>
<feature type="region of interest" description="Disordered" evidence="1">
    <location>
        <begin position="128"/>
        <end position="249"/>
    </location>
</feature>
<dbReference type="InterPro" id="IPR039278">
    <property type="entry name" value="Red1"/>
</dbReference>
<feature type="compositionally biased region" description="Low complexity" evidence="1">
    <location>
        <begin position="519"/>
        <end position="542"/>
    </location>
</feature>
<dbReference type="InterPro" id="IPR019607">
    <property type="entry name" value="Putative_zinc-finger_domain"/>
</dbReference>